<dbReference type="Proteomes" id="UP001160519">
    <property type="component" value="Unassembled WGS sequence"/>
</dbReference>
<comment type="caution">
    <text evidence="2">The sequence shown here is derived from an EMBL/GenBank/DDBJ whole genome shotgun (WGS) entry which is preliminary data.</text>
</comment>
<accession>A0AA43Q150</accession>
<organism evidence="2 3">
    <name type="scientific">Candidatus Methylobacter titanis</name>
    <dbReference type="NCBI Taxonomy" id="3053457"/>
    <lineage>
        <taxon>Bacteria</taxon>
        <taxon>Pseudomonadati</taxon>
        <taxon>Pseudomonadota</taxon>
        <taxon>Gammaproteobacteria</taxon>
        <taxon>Methylococcales</taxon>
        <taxon>Methylococcaceae</taxon>
        <taxon>Methylobacter</taxon>
    </lineage>
</organism>
<reference evidence="2" key="1">
    <citation type="submission" date="2023-01" db="EMBL/GenBank/DDBJ databases">
        <title>Biogeochemical cycle of methane in antarctic sediments.</title>
        <authorList>
            <person name="Roldan D.M."/>
            <person name="Menes R.J."/>
        </authorList>
    </citation>
    <scope>NUCLEOTIDE SEQUENCE [LARGE SCALE GENOMIC DNA]</scope>
    <source>
        <strain evidence="2">K-2018 MAG008</strain>
    </source>
</reference>
<feature type="chain" id="PRO_5041364480" evidence="1">
    <location>
        <begin position="24"/>
        <end position="80"/>
    </location>
</feature>
<feature type="signal peptide" evidence="1">
    <location>
        <begin position="1"/>
        <end position="23"/>
    </location>
</feature>
<protein>
    <submittedName>
        <fullName evidence="2">Uncharacterized protein</fullName>
    </submittedName>
</protein>
<keyword evidence="1" id="KW-0732">Signal</keyword>
<evidence type="ECO:0000313" key="3">
    <source>
        <dbReference type="Proteomes" id="UP001160519"/>
    </source>
</evidence>
<name>A0AA43Q150_9GAMM</name>
<gene>
    <name evidence="2" type="ORF">PSU93_01015</name>
</gene>
<keyword evidence="3" id="KW-1185">Reference proteome</keyword>
<evidence type="ECO:0000313" key="2">
    <source>
        <dbReference type="EMBL" id="MDI1229715.1"/>
    </source>
</evidence>
<dbReference type="EMBL" id="JAQSDF010000001">
    <property type="protein sequence ID" value="MDI1229715.1"/>
    <property type="molecule type" value="Genomic_DNA"/>
</dbReference>
<proteinExistence type="predicted"/>
<dbReference type="AlphaFoldDB" id="A0AA43Q150"/>
<evidence type="ECO:0000256" key="1">
    <source>
        <dbReference type="SAM" id="SignalP"/>
    </source>
</evidence>
<sequence>MKKIIILRLTTAVIALASLAASAGSDAQYPAANFQPKVIYLDKDSVKPSTKCPTPKTAEKAIEFDAKYPAASFQPKVIYP</sequence>